<dbReference type="Gene3D" id="1.10.730.10">
    <property type="entry name" value="Isoleucyl-tRNA Synthetase, Domain 1"/>
    <property type="match status" value="1"/>
</dbReference>
<keyword evidence="9 11" id="KW-0030">Aminoacyl-tRNA synthetase</keyword>
<keyword evidence="4 11" id="KW-0963">Cytoplasm</keyword>
<dbReference type="SMART" id="SM00836">
    <property type="entry name" value="DALR_1"/>
    <property type="match status" value="1"/>
</dbReference>
<dbReference type="GO" id="GO:0005524">
    <property type="term" value="F:ATP binding"/>
    <property type="evidence" value="ECO:0007669"/>
    <property type="project" value="UniProtKB-UniRule"/>
</dbReference>
<accession>A0A7Z7LH01</accession>
<dbReference type="Gene3D" id="3.40.50.620">
    <property type="entry name" value="HUPs"/>
    <property type="match status" value="1"/>
</dbReference>
<comment type="subunit">
    <text evidence="3 11">Monomer.</text>
</comment>
<feature type="domain" description="Arginyl tRNA synthetase N-terminal" evidence="14">
    <location>
        <begin position="4"/>
        <end position="85"/>
    </location>
</feature>
<feature type="short sequence motif" description="'HIGH' region" evidence="11">
    <location>
        <begin position="119"/>
        <end position="129"/>
    </location>
</feature>
<keyword evidence="5 11" id="KW-0436">Ligase</keyword>
<gene>
    <name evidence="11 15" type="primary">argS</name>
    <name evidence="15" type="ORF">MESINF_1843</name>
</gene>
<keyword evidence="16" id="KW-1185">Reference proteome</keyword>
<evidence type="ECO:0000256" key="3">
    <source>
        <dbReference type="ARBA" id="ARBA00011245"/>
    </source>
</evidence>
<sequence length="542" mass="61876">MLKEKLKDSVNRVLQKMGIEEEIEFKIEIPPEGFGDLSTNAAFLLSRIMKKNPREIASIFVAELQKELEYDRVEIAGPGFINVDFSSSYLSEVLREMLSCPDFWRVPESVDIQFEFASANPTGPFTVGHGRQAVFGDVLCRIFSSRGYRVQREMYINDAGRQINLLGRSLWVRYNQLLGSTVDLPEDGYQGDYLIDMAREFIEKHGEQFKDTWNPQVESLFKDYALKNMLSDITGTLNVLGVRFDNIFYESSTIKDGTVESVLGKLQKNGLVYESEGAKWFKVSQFCEDDDKVLVRSTGSYTYFMTDIAYHTNKFERGFVKVYDIWGADHMGHIPRMKAAMKALELPDDFLNIIIHQYVNLKREGEVVKMSTRKGEFTTLDELVESVGVDATRYFFAMFDPDTHMLFDIDLAKKKSNENPVFYVQYAHARIASIFKTASEKGVSVDTESMELLSTDEERNLVKLVSMFPEILDSIVLDYRTNRLTSYLEDLSRAFHAYYNKYIVVDPGNMKTSGARLAMCESVKNILKSGLELLGVSAPESM</sequence>
<dbReference type="RefSeq" id="WP_169699453.1">
    <property type="nucleotide sequence ID" value="NZ_LS974202.1"/>
</dbReference>
<dbReference type="SUPFAM" id="SSF52374">
    <property type="entry name" value="Nucleotidylyl transferase"/>
    <property type="match status" value="1"/>
</dbReference>
<dbReference type="HAMAP" id="MF_00123">
    <property type="entry name" value="Arg_tRNA_synth"/>
    <property type="match status" value="1"/>
</dbReference>
<dbReference type="EC" id="6.1.1.19" evidence="11"/>
<evidence type="ECO:0000313" key="15">
    <source>
        <dbReference type="EMBL" id="SSC13287.1"/>
    </source>
</evidence>
<dbReference type="InterPro" id="IPR008909">
    <property type="entry name" value="DALR_anticod-bd"/>
</dbReference>
<comment type="similarity">
    <text evidence="2 11 12">Belongs to the class-I aminoacyl-tRNA synthetase family.</text>
</comment>
<dbReference type="InterPro" id="IPR014729">
    <property type="entry name" value="Rossmann-like_a/b/a_fold"/>
</dbReference>
<dbReference type="Pfam" id="PF03485">
    <property type="entry name" value="Arg_tRNA_synt_N"/>
    <property type="match status" value="1"/>
</dbReference>
<dbReference type="InterPro" id="IPR001412">
    <property type="entry name" value="aa-tRNA-synth_I_CS"/>
</dbReference>
<dbReference type="Gene3D" id="3.30.1360.70">
    <property type="entry name" value="Arginyl tRNA synthetase N-terminal domain"/>
    <property type="match status" value="1"/>
</dbReference>
<dbReference type="FunFam" id="1.10.730.10:FF:000008">
    <property type="entry name" value="Arginine--tRNA ligase"/>
    <property type="match status" value="1"/>
</dbReference>
<reference evidence="15 16" key="1">
    <citation type="submission" date="2017-01" db="EMBL/GenBank/DDBJ databases">
        <authorList>
            <person name="Erauso G."/>
        </authorList>
    </citation>
    <scope>NUCLEOTIDE SEQUENCE [LARGE SCALE GENOMIC DNA]</scope>
    <source>
        <strain evidence="15">MESINF1</strain>
    </source>
</reference>
<dbReference type="AlphaFoldDB" id="A0A7Z7LH01"/>
<evidence type="ECO:0000256" key="12">
    <source>
        <dbReference type="RuleBase" id="RU363038"/>
    </source>
</evidence>
<keyword evidence="8 11" id="KW-0648">Protein biosynthesis</keyword>
<dbReference type="Pfam" id="PF05746">
    <property type="entry name" value="DALR_1"/>
    <property type="match status" value="1"/>
</dbReference>
<dbReference type="CDD" id="cd00671">
    <property type="entry name" value="ArgRS_core"/>
    <property type="match status" value="1"/>
</dbReference>
<organism evidence="15 16">
    <name type="scientific">Mesotoga infera</name>
    <dbReference type="NCBI Taxonomy" id="1236046"/>
    <lineage>
        <taxon>Bacteria</taxon>
        <taxon>Thermotogati</taxon>
        <taxon>Thermotogota</taxon>
        <taxon>Thermotogae</taxon>
        <taxon>Kosmotogales</taxon>
        <taxon>Kosmotogaceae</taxon>
        <taxon>Mesotoga</taxon>
    </lineage>
</organism>
<dbReference type="GO" id="GO:0006420">
    <property type="term" value="P:arginyl-tRNA aminoacylation"/>
    <property type="evidence" value="ECO:0007669"/>
    <property type="project" value="UniProtKB-UniRule"/>
</dbReference>
<dbReference type="PANTHER" id="PTHR11956:SF5">
    <property type="entry name" value="ARGININE--TRNA LIGASE, CYTOPLASMIC"/>
    <property type="match status" value="1"/>
</dbReference>
<name>A0A7Z7LH01_9BACT</name>
<evidence type="ECO:0000256" key="10">
    <source>
        <dbReference type="ARBA" id="ARBA00049339"/>
    </source>
</evidence>
<dbReference type="GO" id="GO:0005737">
    <property type="term" value="C:cytoplasm"/>
    <property type="evidence" value="ECO:0007669"/>
    <property type="project" value="UniProtKB-SubCell"/>
</dbReference>
<dbReference type="InterPro" id="IPR035684">
    <property type="entry name" value="ArgRS_core"/>
</dbReference>
<evidence type="ECO:0000256" key="6">
    <source>
        <dbReference type="ARBA" id="ARBA00022741"/>
    </source>
</evidence>
<dbReference type="KEGG" id="minf:MESINF_1843"/>
<dbReference type="InterPro" id="IPR036695">
    <property type="entry name" value="Arg-tRNA-synth_N_sf"/>
</dbReference>
<dbReference type="EMBL" id="LS974202">
    <property type="protein sequence ID" value="SSC13287.1"/>
    <property type="molecule type" value="Genomic_DNA"/>
</dbReference>
<evidence type="ECO:0000256" key="1">
    <source>
        <dbReference type="ARBA" id="ARBA00004496"/>
    </source>
</evidence>
<dbReference type="Pfam" id="PF00750">
    <property type="entry name" value="tRNA-synt_1d"/>
    <property type="match status" value="1"/>
</dbReference>
<dbReference type="SMART" id="SM01016">
    <property type="entry name" value="Arg_tRNA_synt_N"/>
    <property type="match status" value="1"/>
</dbReference>
<evidence type="ECO:0000313" key="16">
    <source>
        <dbReference type="Proteomes" id="UP000250796"/>
    </source>
</evidence>
<dbReference type="NCBIfam" id="TIGR00456">
    <property type="entry name" value="argS"/>
    <property type="match status" value="1"/>
</dbReference>
<feature type="domain" description="DALR anticodon binding" evidence="13">
    <location>
        <begin position="424"/>
        <end position="542"/>
    </location>
</feature>
<evidence type="ECO:0000256" key="8">
    <source>
        <dbReference type="ARBA" id="ARBA00022917"/>
    </source>
</evidence>
<evidence type="ECO:0000256" key="4">
    <source>
        <dbReference type="ARBA" id="ARBA00022490"/>
    </source>
</evidence>
<dbReference type="InterPro" id="IPR005148">
    <property type="entry name" value="Arg-tRNA-synth_N"/>
</dbReference>
<dbReference type="FunFam" id="3.40.50.620:FF:000062">
    <property type="entry name" value="Arginine--tRNA ligase"/>
    <property type="match status" value="1"/>
</dbReference>
<dbReference type="Proteomes" id="UP000250796">
    <property type="component" value="Chromosome MESINF"/>
</dbReference>
<dbReference type="PROSITE" id="PS00178">
    <property type="entry name" value="AA_TRNA_LIGASE_I"/>
    <property type="match status" value="1"/>
</dbReference>
<comment type="subcellular location">
    <subcellularLocation>
        <location evidence="1 11">Cytoplasm</location>
    </subcellularLocation>
</comment>
<protein>
    <recommendedName>
        <fullName evidence="11">Arginine--tRNA ligase</fullName>
        <ecNumber evidence="11">6.1.1.19</ecNumber>
    </recommendedName>
    <alternativeName>
        <fullName evidence="11">Arginyl-tRNA synthetase</fullName>
        <shortName evidence="11">ArgRS</shortName>
    </alternativeName>
</protein>
<dbReference type="PRINTS" id="PR01038">
    <property type="entry name" value="TRNASYNTHARG"/>
</dbReference>
<keyword evidence="7 11" id="KW-0067">ATP-binding</keyword>
<evidence type="ECO:0000256" key="5">
    <source>
        <dbReference type="ARBA" id="ARBA00022598"/>
    </source>
</evidence>
<comment type="catalytic activity">
    <reaction evidence="10 11">
        <text>tRNA(Arg) + L-arginine + ATP = L-arginyl-tRNA(Arg) + AMP + diphosphate</text>
        <dbReference type="Rhea" id="RHEA:20301"/>
        <dbReference type="Rhea" id="RHEA-COMP:9658"/>
        <dbReference type="Rhea" id="RHEA-COMP:9673"/>
        <dbReference type="ChEBI" id="CHEBI:30616"/>
        <dbReference type="ChEBI" id="CHEBI:32682"/>
        <dbReference type="ChEBI" id="CHEBI:33019"/>
        <dbReference type="ChEBI" id="CHEBI:78442"/>
        <dbReference type="ChEBI" id="CHEBI:78513"/>
        <dbReference type="ChEBI" id="CHEBI:456215"/>
        <dbReference type="EC" id="6.1.1.19"/>
    </reaction>
</comment>
<dbReference type="InterPro" id="IPR001278">
    <property type="entry name" value="Arg-tRNA-ligase"/>
</dbReference>
<evidence type="ECO:0000256" key="9">
    <source>
        <dbReference type="ARBA" id="ARBA00023146"/>
    </source>
</evidence>
<dbReference type="SUPFAM" id="SSF55190">
    <property type="entry name" value="Arginyl-tRNA synthetase (ArgRS), N-terminal 'additional' domain"/>
    <property type="match status" value="1"/>
</dbReference>
<evidence type="ECO:0000256" key="7">
    <source>
        <dbReference type="ARBA" id="ARBA00022840"/>
    </source>
</evidence>
<proteinExistence type="inferred from homology"/>
<evidence type="ECO:0000259" key="13">
    <source>
        <dbReference type="SMART" id="SM00836"/>
    </source>
</evidence>
<dbReference type="SUPFAM" id="SSF47323">
    <property type="entry name" value="Anticodon-binding domain of a subclass of class I aminoacyl-tRNA synthetases"/>
    <property type="match status" value="1"/>
</dbReference>
<evidence type="ECO:0000259" key="14">
    <source>
        <dbReference type="SMART" id="SM01016"/>
    </source>
</evidence>
<evidence type="ECO:0000256" key="2">
    <source>
        <dbReference type="ARBA" id="ARBA00005594"/>
    </source>
</evidence>
<evidence type="ECO:0000256" key="11">
    <source>
        <dbReference type="HAMAP-Rule" id="MF_00123"/>
    </source>
</evidence>
<dbReference type="GO" id="GO:0004814">
    <property type="term" value="F:arginine-tRNA ligase activity"/>
    <property type="evidence" value="ECO:0007669"/>
    <property type="project" value="UniProtKB-UniRule"/>
</dbReference>
<dbReference type="InterPro" id="IPR009080">
    <property type="entry name" value="tRNAsynth_Ia_anticodon-bd"/>
</dbReference>
<keyword evidence="6 11" id="KW-0547">Nucleotide-binding</keyword>
<dbReference type="PANTHER" id="PTHR11956">
    <property type="entry name" value="ARGINYL-TRNA SYNTHETASE"/>
    <property type="match status" value="1"/>
</dbReference>